<keyword evidence="1" id="KW-0472">Membrane</keyword>
<proteinExistence type="predicted"/>
<accession>A0ABN0MZ17</accession>
<feature type="transmembrane region" description="Helical" evidence="1">
    <location>
        <begin position="75"/>
        <end position="94"/>
    </location>
</feature>
<dbReference type="InterPro" id="IPR010792">
    <property type="entry name" value="DUF1389"/>
</dbReference>
<comment type="caution">
    <text evidence="2">The sequence shown here is derived from an EMBL/GenBank/DDBJ whole genome shotgun (WGS) entry which is preliminary data.</text>
</comment>
<dbReference type="Proteomes" id="UP000016064">
    <property type="component" value="Unassembled WGS sequence"/>
</dbReference>
<keyword evidence="1" id="KW-1133">Transmembrane helix</keyword>
<dbReference type="EMBL" id="APJW01000002">
    <property type="protein sequence ID" value="EQM62545.1"/>
    <property type="molecule type" value="Genomic_DNA"/>
</dbReference>
<dbReference type="RefSeq" id="WP_020370187.1">
    <property type="nucleotide sequence ID" value="NZ_APJW01000002.1"/>
</dbReference>
<evidence type="ECO:0000313" key="3">
    <source>
        <dbReference type="Proteomes" id="UP000016064"/>
    </source>
</evidence>
<name>A0ABN0MZ17_9CHLA</name>
<dbReference type="Pfam" id="PF07146">
    <property type="entry name" value="DUF1389"/>
    <property type="match status" value="1"/>
</dbReference>
<organism evidence="2 3">
    <name type="scientific">Chlamydia ibidis 10-1398/6</name>
    <dbReference type="NCBI Taxonomy" id="1046581"/>
    <lineage>
        <taxon>Bacteria</taxon>
        <taxon>Pseudomonadati</taxon>
        <taxon>Chlamydiota</taxon>
        <taxon>Chlamydiia</taxon>
        <taxon>Chlamydiales</taxon>
        <taxon>Chlamydiaceae</taxon>
        <taxon>Chlamydia/Chlamydophila group</taxon>
        <taxon>Chlamydia</taxon>
    </lineage>
</organism>
<evidence type="ECO:0000313" key="2">
    <source>
        <dbReference type="EMBL" id="EQM62545.1"/>
    </source>
</evidence>
<evidence type="ECO:0000256" key="1">
    <source>
        <dbReference type="SAM" id="Phobius"/>
    </source>
</evidence>
<gene>
    <name evidence="2" type="ORF">H359_0635</name>
</gene>
<sequence length="434" mass="50187">MGVTFFNPISFSSRYLEDRKNLNQSVLLEKCVKYADSFFHFRGSVAEVYSLPTSNILSYQMVSEDCSYAKNVIKIIAYLLIIPIVVALVIKIIARTILLCKYRLRPNYYSSPTSHSNSRENLLSSHNSSVNSTLVSSREINLSEHDSMLIRRERPNLSDSFLNLLENNFPVFIPTLFRDQNFSPEEVGLFFKYINVILSQDSLVAALDVFPVLKTKIMNFGLDRIENIDSETAELYKRKFKDILLSYCPFFWLSKFCFSNSDDDATRLSYWISLSIKGTVILSPVWKIFAEVVKEEEFNSLVNHINRGAWGNQGDSISIVSAIQERYEQYIISNPDYKNYSNQLTRIRLRYVLNCGFSFKGICLLKNLTLQQVLTFQTLTENRKLLDWESLGILCRPSLESLNSALLITWEDLCVHGMSKNSEEFKRYLREISR</sequence>
<reference evidence="2 3" key="1">
    <citation type="submission" date="2013-07" db="EMBL/GenBank/DDBJ databases">
        <title>Isolation of a new Chlamydia species from the feral Sacred Ibis (Threskiornis aethiopicus): Chlamydia ibidis.</title>
        <authorList>
            <person name="Vorimore F."/>
            <person name="Hsia R.-C."/>
            <person name="Huot-Creasy H."/>
            <person name="Bastian S."/>
            <person name="Deruyter L."/>
            <person name="Passet A."/>
            <person name="Sachse K."/>
            <person name="Bavoil P."/>
            <person name="Myers G."/>
            <person name="Laroucau K."/>
        </authorList>
    </citation>
    <scope>NUCLEOTIDE SEQUENCE [LARGE SCALE GENOMIC DNA]</scope>
    <source>
        <strain evidence="2 3">10-1398/6</strain>
    </source>
</reference>
<keyword evidence="3" id="KW-1185">Reference proteome</keyword>
<protein>
    <submittedName>
        <fullName evidence="2">Uncharacterized protein</fullName>
    </submittedName>
</protein>
<keyword evidence="1" id="KW-0812">Transmembrane</keyword>